<evidence type="ECO:0000256" key="3">
    <source>
        <dbReference type="ARBA" id="ARBA00022475"/>
    </source>
</evidence>
<evidence type="ECO:0000256" key="4">
    <source>
        <dbReference type="ARBA" id="ARBA00022692"/>
    </source>
</evidence>
<dbReference type="Proteomes" id="UP000011729">
    <property type="component" value="Chromosome"/>
</dbReference>
<feature type="transmembrane region" description="Helical" evidence="7">
    <location>
        <begin position="273"/>
        <end position="293"/>
    </location>
</feature>
<dbReference type="AlphaFoldDB" id="M1NT62"/>
<keyword evidence="3" id="KW-1003">Cell membrane</keyword>
<dbReference type="PANTHER" id="PTHR23521:SF2">
    <property type="entry name" value="TRANSPORTER MFS SUPERFAMILY"/>
    <property type="match status" value="1"/>
</dbReference>
<evidence type="ECO:0000256" key="5">
    <source>
        <dbReference type="ARBA" id="ARBA00022989"/>
    </source>
</evidence>
<feature type="transmembrane region" description="Helical" evidence="7">
    <location>
        <begin position="105"/>
        <end position="126"/>
    </location>
</feature>
<dbReference type="SUPFAM" id="SSF103473">
    <property type="entry name" value="MFS general substrate transporter"/>
    <property type="match status" value="1"/>
</dbReference>
<organism evidence="9 10">
    <name type="scientific">Bartonella australis (strain Aust/NH1)</name>
    <dbReference type="NCBI Taxonomy" id="1094489"/>
    <lineage>
        <taxon>Bacteria</taxon>
        <taxon>Pseudomonadati</taxon>
        <taxon>Pseudomonadota</taxon>
        <taxon>Alphaproteobacteria</taxon>
        <taxon>Hyphomicrobiales</taxon>
        <taxon>Bartonellaceae</taxon>
        <taxon>Bartonella</taxon>
    </lineage>
</organism>
<evidence type="ECO:0000256" key="6">
    <source>
        <dbReference type="ARBA" id="ARBA00023136"/>
    </source>
</evidence>
<dbReference type="Pfam" id="PF07690">
    <property type="entry name" value="MFS_1"/>
    <property type="match status" value="1"/>
</dbReference>
<gene>
    <name evidence="9" type="ordered locus">BAnh1_06140</name>
</gene>
<dbReference type="KEGG" id="baus:BAnh1_06140"/>
<reference evidence="9 10" key="1">
    <citation type="journal article" date="2013" name="PLoS Genet.">
        <title>A gene transfer agent and a dynamic repertoire of secretion systems hold the keys to the explosive radiation of the emerging pathogen Bartonella.</title>
        <authorList>
            <person name="Guy L."/>
            <person name="Nystedt B."/>
            <person name="Toft C."/>
            <person name="Zaremba-Niedzwiedzka K."/>
            <person name="Berglund E.C."/>
            <person name="Granberg F."/>
            <person name="Naslund K."/>
            <person name="Eriksson A.S."/>
            <person name="Andersson S.G."/>
        </authorList>
    </citation>
    <scope>NUCLEOTIDE SEQUENCE [LARGE SCALE GENOMIC DNA]</scope>
    <source>
        <strain evidence="9 10">Aust/NH1</strain>
    </source>
</reference>
<keyword evidence="2" id="KW-0813">Transport</keyword>
<proteinExistence type="predicted"/>
<feature type="transmembrane region" description="Helical" evidence="7">
    <location>
        <begin position="331"/>
        <end position="352"/>
    </location>
</feature>
<dbReference type="PATRIC" id="fig|1094489.3.peg.755"/>
<feature type="transmembrane region" description="Helical" evidence="7">
    <location>
        <begin position="244"/>
        <end position="264"/>
    </location>
</feature>
<feature type="transmembrane region" description="Helical" evidence="7">
    <location>
        <begin position="299"/>
        <end position="319"/>
    </location>
</feature>
<dbReference type="Gene3D" id="1.20.1250.20">
    <property type="entry name" value="MFS general substrate transporter like domains"/>
    <property type="match status" value="2"/>
</dbReference>
<evidence type="ECO:0000256" key="2">
    <source>
        <dbReference type="ARBA" id="ARBA00022448"/>
    </source>
</evidence>
<evidence type="ECO:0000313" key="9">
    <source>
        <dbReference type="EMBL" id="AGF74493.1"/>
    </source>
</evidence>
<feature type="transmembrane region" description="Helical" evidence="7">
    <location>
        <begin position="165"/>
        <end position="187"/>
    </location>
</feature>
<keyword evidence="4 7" id="KW-0812">Transmembrane</keyword>
<keyword evidence="5 7" id="KW-1133">Transmembrane helix</keyword>
<dbReference type="InterPro" id="IPR047200">
    <property type="entry name" value="MFS_YcaD-like"/>
</dbReference>
<feature type="transmembrane region" description="Helical" evidence="7">
    <location>
        <begin position="50"/>
        <end position="69"/>
    </location>
</feature>
<dbReference type="HOGENOM" id="CLU_035018_0_0_5"/>
<dbReference type="InterPro" id="IPR011701">
    <property type="entry name" value="MFS"/>
</dbReference>
<evidence type="ECO:0000256" key="1">
    <source>
        <dbReference type="ARBA" id="ARBA00004651"/>
    </source>
</evidence>
<feature type="transmembrane region" description="Helical" evidence="7">
    <location>
        <begin position="138"/>
        <end position="159"/>
    </location>
</feature>
<evidence type="ECO:0000313" key="10">
    <source>
        <dbReference type="Proteomes" id="UP000011729"/>
    </source>
</evidence>
<accession>M1NT62</accession>
<sequence>MIDELSGFQNNSRRTIIAVITAIGAVAIALGMGLQLISLLMVEKGFSNSAIGYSGTVAGIATIIGAVFVSRIASYLGIAESILLMVFIGCLSFLGFYFFESLWIWFVLRFALHFTMTIMFVLLEFLINSSAPPQKRNLILSVYVITLGLGFTVGTALLAKIGIRGFMPVGTCCIFTAIATVPIFFAWKATPKFKKNERTAFFPYIFHTPTLTMAAFVYGAVKTGALTLTIPFSLLIGYSESESAQFMAMLALGNVFLLILIGFISDYVKNENYSLICCATLGFAGTLIISWIAEHKWLFMLDLFLLGGVSASLYIIGLAQLGTRFKGPKLAAANSAFMFCYGIGMLIGPTIAGQAMDSFKPFGFSFTMACFFGLYIILILVRLVRRLIGS</sequence>
<dbReference type="InterPro" id="IPR020846">
    <property type="entry name" value="MFS_dom"/>
</dbReference>
<dbReference type="GO" id="GO:0005886">
    <property type="term" value="C:plasma membrane"/>
    <property type="evidence" value="ECO:0007669"/>
    <property type="project" value="UniProtKB-SubCell"/>
</dbReference>
<feature type="transmembrane region" description="Helical" evidence="7">
    <location>
        <begin position="16"/>
        <end position="38"/>
    </location>
</feature>
<dbReference type="OrthoDB" id="9797524at2"/>
<dbReference type="PANTHER" id="PTHR23521">
    <property type="entry name" value="TRANSPORTER MFS SUPERFAMILY"/>
    <property type="match status" value="1"/>
</dbReference>
<feature type="domain" description="Major facilitator superfamily (MFS) profile" evidence="8">
    <location>
        <begin position="1"/>
        <end position="385"/>
    </location>
</feature>
<name>M1NT62_BARAA</name>
<comment type="subcellular location">
    <subcellularLocation>
        <location evidence="1">Cell membrane</location>
        <topology evidence="1">Multi-pass membrane protein</topology>
    </subcellularLocation>
</comment>
<dbReference type="PROSITE" id="PS50850">
    <property type="entry name" value="MFS"/>
    <property type="match status" value="1"/>
</dbReference>
<keyword evidence="10" id="KW-1185">Reference proteome</keyword>
<feature type="transmembrane region" description="Helical" evidence="7">
    <location>
        <begin position="364"/>
        <end position="384"/>
    </location>
</feature>
<dbReference type="EMBL" id="CP003123">
    <property type="protein sequence ID" value="AGF74493.1"/>
    <property type="molecule type" value="Genomic_DNA"/>
</dbReference>
<protein>
    <submittedName>
        <fullName evidence="9">Major facilitator family transporter</fullName>
    </submittedName>
</protein>
<evidence type="ECO:0000259" key="8">
    <source>
        <dbReference type="PROSITE" id="PS50850"/>
    </source>
</evidence>
<evidence type="ECO:0000256" key="7">
    <source>
        <dbReference type="SAM" id="Phobius"/>
    </source>
</evidence>
<dbReference type="GO" id="GO:0022857">
    <property type="term" value="F:transmembrane transporter activity"/>
    <property type="evidence" value="ECO:0007669"/>
    <property type="project" value="InterPro"/>
</dbReference>
<feature type="transmembrane region" description="Helical" evidence="7">
    <location>
        <begin position="199"/>
        <end position="221"/>
    </location>
</feature>
<feature type="transmembrane region" description="Helical" evidence="7">
    <location>
        <begin position="81"/>
        <end position="99"/>
    </location>
</feature>
<dbReference type="CDD" id="cd17477">
    <property type="entry name" value="MFS_YcaD_like"/>
    <property type="match status" value="1"/>
</dbReference>
<dbReference type="STRING" id="1094489.BAnh1_06140"/>
<dbReference type="eggNOG" id="COG2807">
    <property type="taxonomic scope" value="Bacteria"/>
</dbReference>
<dbReference type="RefSeq" id="WP_015398001.1">
    <property type="nucleotide sequence ID" value="NC_020300.1"/>
</dbReference>
<dbReference type="InterPro" id="IPR036259">
    <property type="entry name" value="MFS_trans_sf"/>
</dbReference>
<keyword evidence="6 7" id="KW-0472">Membrane</keyword>